<dbReference type="Pfam" id="PF13175">
    <property type="entry name" value="AAA_15"/>
    <property type="match status" value="1"/>
</dbReference>
<evidence type="ECO:0000313" key="4">
    <source>
        <dbReference type="Proteomes" id="UP001500133"/>
    </source>
</evidence>
<dbReference type="RefSeq" id="WP_344701066.1">
    <property type="nucleotide sequence ID" value="NZ_BAAAZT010000005.1"/>
</dbReference>
<keyword evidence="4" id="KW-1185">Reference proteome</keyword>
<protein>
    <submittedName>
        <fullName evidence="3">ATP-binding protein</fullName>
    </submittedName>
</protein>
<dbReference type="PANTHER" id="PTHR32182">
    <property type="entry name" value="DNA REPLICATION AND REPAIR PROTEIN RECF"/>
    <property type="match status" value="1"/>
</dbReference>
<comment type="caution">
    <text evidence="3">The sequence shown here is derived from an EMBL/GenBank/DDBJ whole genome shotgun (WGS) entry which is preliminary data.</text>
</comment>
<proteinExistence type="predicted"/>
<evidence type="ECO:0000313" key="3">
    <source>
        <dbReference type="EMBL" id="GAA3893144.1"/>
    </source>
</evidence>
<reference evidence="4" key="1">
    <citation type="journal article" date="2019" name="Int. J. Syst. Evol. Microbiol.">
        <title>The Global Catalogue of Microorganisms (GCM) 10K type strain sequencing project: providing services to taxonomists for standard genome sequencing and annotation.</title>
        <authorList>
            <consortium name="The Broad Institute Genomics Platform"/>
            <consortium name="The Broad Institute Genome Sequencing Center for Infectious Disease"/>
            <person name="Wu L."/>
            <person name="Ma J."/>
        </authorList>
    </citation>
    <scope>NUCLEOTIDE SEQUENCE [LARGE SCALE GENOMIC DNA]</scope>
    <source>
        <strain evidence="4">JCM 16914</strain>
    </source>
</reference>
<feature type="domain" description="ATPase AAA-type core" evidence="2">
    <location>
        <begin position="207"/>
        <end position="354"/>
    </location>
</feature>
<dbReference type="Gene3D" id="3.40.50.300">
    <property type="entry name" value="P-loop containing nucleotide triphosphate hydrolases"/>
    <property type="match status" value="2"/>
</dbReference>
<organism evidence="3 4">
    <name type="scientific">Halomonas cibimaris</name>
    <dbReference type="NCBI Taxonomy" id="657012"/>
    <lineage>
        <taxon>Bacteria</taxon>
        <taxon>Pseudomonadati</taxon>
        <taxon>Pseudomonadota</taxon>
        <taxon>Gammaproteobacteria</taxon>
        <taxon>Oceanospirillales</taxon>
        <taxon>Halomonadaceae</taxon>
        <taxon>Halomonas</taxon>
    </lineage>
</organism>
<dbReference type="EMBL" id="BAAAZT010000005">
    <property type="protein sequence ID" value="GAA3893144.1"/>
    <property type="molecule type" value="Genomic_DNA"/>
</dbReference>
<name>A0ABP7L1C0_9GAMM</name>
<accession>A0ABP7L1C0</accession>
<dbReference type="InterPro" id="IPR014555">
    <property type="entry name" value="RecF-like"/>
</dbReference>
<sequence length="437" mass="48995">MLTSIQLTNFKSYRQARLDLAPLTFLVGPNASGKSNALEAIRLLNWLAKGMRLDDIERDIQGGDTVVRGQARDLFRLEGEPFTLDAHLADAPDEWCDFSITIDQLSSRLVVANEQITSIDQTVPLYRVDSEPNEHSDEISIAYNNFMKGPSKPHIPCSNGQAVFYQLETPGRFQQKHTKAQELIPQVTRALRDTLRNIVFLDPRPAQMRDYKYAGDKFLKEDGSNLSAVLYQLCQNAESKQALLDFIRSLPEQDITDIQFIETPRQDVMVRLEETFGEQQRLVDAPLLSDGTLRVLAVGAALLSAAEGALLIIEEVDNGVHPGRADVLVNQIREVASQRQLRVLMTSHNPALLDALPDAALADVLCCYRDPQQGDSRLVRLGDMPRYSELVAQGPLGQLMTRKVLERFLKDDTSSEQRRDSALAWLEQLKQDLESQG</sequence>
<evidence type="ECO:0000259" key="2">
    <source>
        <dbReference type="Pfam" id="PF13304"/>
    </source>
</evidence>
<keyword evidence="3" id="KW-0067">ATP-binding</keyword>
<dbReference type="Pfam" id="PF13304">
    <property type="entry name" value="AAA_21"/>
    <property type="match status" value="1"/>
</dbReference>
<dbReference type="SUPFAM" id="SSF52540">
    <property type="entry name" value="P-loop containing nucleoside triphosphate hydrolases"/>
    <property type="match status" value="1"/>
</dbReference>
<feature type="domain" description="Endonuclease GajA/Old nuclease/RecF-like AAA" evidence="1">
    <location>
        <begin position="1"/>
        <end position="44"/>
    </location>
</feature>
<dbReference type="InterPro" id="IPR003959">
    <property type="entry name" value="ATPase_AAA_core"/>
</dbReference>
<keyword evidence="3" id="KW-0547">Nucleotide-binding</keyword>
<dbReference type="InterPro" id="IPR041685">
    <property type="entry name" value="AAA_GajA/Old/RecF-like"/>
</dbReference>
<dbReference type="GO" id="GO:0005524">
    <property type="term" value="F:ATP binding"/>
    <property type="evidence" value="ECO:0007669"/>
    <property type="project" value="UniProtKB-KW"/>
</dbReference>
<dbReference type="PIRSF" id="PIRSF029347">
    <property type="entry name" value="RecF"/>
    <property type="match status" value="1"/>
</dbReference>
<dbReference type="PANTHER" id="PTHR32182:SF22">
    <property type="entry name" value="ATP-DEPENDENT ENDONUCLEASE, OLD FAMILY-RELATED"/>
    <property type="match status" value="1"/>
</dbReference>
<gene>
    <name evidence="3" type="ORF">GCM10022228_00280</name>
</gene>
<evidence type="ECO:0000259" key="1">
    <source>
        <dbReference type="Pfam" id="PF13175"/>
    </source>
</evidence>
<dbReference type="CDD" id="cd00267">
    <property type="entry name" value="ABC_ATPase"/>
    <property type="match status" value="1"/>
</dbReference>
<dbReference type="Proteomes" id="UP001500133">
    <property type="component" value="Unassembled WGS sequence"/>
</dbReference>
<dbReference type="InterPro" id="IPR027417">
    <property type="entry name" value="P-loop_NTPase"/>
</dbReference>